<accession>A0AAE0VS67</accession>
<feature type="non-terminal residue" evidence="2">
    <location>
        <position position="68"/>
    </location>
</feature>
<dbReference type="Proteomes" id="UP001195483">
    <property type="component" value="Unassembled WGS sequence"/>
</dbReference>
<dbReference type="AlphaFoldDB" id="A0AAE0VS67"/>
<evidence type="ECO:0000313" key="3">
    <source>
        <dbReference type="Proteomes" id="UP001195483"/>
    </source>
</evidence>
<evidence type="ECO:0000313" key="2">
    <source>
        <dbReference type="EMBL" id="KAK3587085.1"/>
    </source>
</evidence>
<sequence length="68" mass="7645">MPRLTICLLLLVLGIFGIQGFVTPELQNVDDLLARNVYLALDKMLDFFRKDYSSINLDGLFGLRLGQG</sequence>
<gene>
    <name evidence="2" type="ORF">CHS0354_014960</name>
</gene>
<evidence type="ECO:0000256" key="1">
    <source>
        <dbReference type="SAM" id="SignalP"/>
    </source>
</evidence>
<name>A0AAE0VS67_9BIVA</name>
<proteinExistence type="predicted"/>
<dbReference type="EMBL" id="JAEAOA010000921">
    <property type="protein sequence ID" value="KAK3587085.1"/>
    <property type="molecule type" value="Genomic_DNA"/>
</dbReference>
<feature type="chain" id="PRO_5042106349" evidence="1">
    <location>
        <begin position="21"/>
        <end position="68"/>
    </location>
</feature>
<reference evidence="2" key="1">
    <citation type="journal article" date="2021" name="Genome Biol. Evol.">
        <title>A High-Quality Reference Genome for a Parasitic Bivalve with Doubly Uniparental Inheritance (Bivalvia: Unionida).</title>
        <authorList>
            <person name="Smith C.H."/>
        </authorList>
    </citation>
    <scope>NUCLEOTIDE SEQUENCE</scope>
    <source>
        <strain evidence="2">CHS0354</strain>
    </source>
</reference>
<comment type="caution">
    <text evidence="2">The sequence shown here is derived from an EMBL/GenBank/DDBJ whole genome shotgun (WGS) entry which is preliminary data.</text>
</comment>
<reference evidence="2" key="2">
    <citation type="journal article" date="2021" name="Genome Biol. Evol.">
        <title>Developing a high-quality reference genome for a parasitic bivalve with doubly uniparental inheritance (Bivalvia: Unionida).</title>
        <authorList>
            <person name="Smith C.H."/>
        </authorList>
    </citation>
    <scope>NUCLEOTIDE SEQUENCE</scope>
    <source>
        <strain evidence="2">CHS0354</strain>
        <tissue evidence="2">Mantle</tissue>
    </source>
</reference>
<reference evidence="2" key="3">
    <citation type="submission" date="2023-05" db="EMBL/GenBank/DDBJ databases">
        <authorList>
            <person name="Smith C.H."/>
        </authorList>
    </citation>
    <scope>NUCLEOTIDE SEQUENCE</scope>
    <source>
        <strain evidence="2">CHS0354</strain>
        <tissue evidence="2">Mantle</tissue>
    </source>
</reference>
<keyword evidence="3" id="KW-1185">Reference proteome</keyword>
<protein>
    <submittedName>
        <fullName evidence="2">Uncharacterized protein</fullName>
    </submittedName>
</protein>
<organism evidence="2 3">
    <name type="scientific">Potamilus streckersoni</name>
    <dbReference type="NCBI Taxonomy" id="2493646"/>
    <lineage>
        <taxon>Eukaryota</taxon>
        <taxon>Metazoa</taxon>
        <taxon>Spiralia</taxon>
        <taxon>Lophotrochozoa</taxon>
        <taxon>Mollusca</taxon>
        <taxon>Bivalvia</taxon>
        <taxon>Autobranchia</taxon>
        <taxon>Heteroconchia</taxon>
        <taxon>Palaeoheterodonta</taxon>
        <taxon>Unionida</taxon>
        <taxon>Unionoidea</taxon>
        <taxon>Unionidae</taxon>
        <taxon>Ambleminae</taxon>
        <taxon>Lampsilini</taxon>
        <taxon>Potamilus</taxon>
    </lineage>
</organism>
<keyword evidence="1" id="KW-0732">Signal</keyword>
<feature type="signal peptide" evidence="1">
    <location>
        <begin position="1"/>
        <end position="20"/>
    </location>
</feature>